<comment type="caution">
    <text evidence="4">The sequence shown here is derived from an EMBL/GenBank/DDBJ whole genome shotgun (WGS) entry which is preliminary data.</text>
</comment>
<protein>
    <submittedName>
        <fullName evidence="4">Uncharacterized protein</fullName>
    </submittedName>
</protein>
<dbReference type="PANTHER" id="PTHR33403:SF26">
    <property type="entry name" value="PROTEIN SPIRAL1-LIKE 3"/>
    <property type="match status" value="1"/>
</dbReference>
<dbReference type="Proteomes" id="UP000823674">
    <property type="component" value="Chromosome A01"/>
</dbReference>
<evidence type="ECO:0000256" key="2">
    <source>
        <dbReference type="ARBA" id="ARBA00022701"/>
    </source>
</evidence>
<feature type="compositionally biased region" description="Low complexity" evidence="3">
    <location>
        <begin position="32"/>
        <end position="62"/>
    </location>
</feature>
<dbReference type="PANTHER" id="PTHR33403">
    <property type="entry name" value="SPR1"/>
    <property type="match status" value="1"/>
</dbReference>
<proteinExistence type="inferred from homology"/>
<organism evidence="4 5">
    <name type="scientific">Brassica rapa subsp. trilocularis</name>
    <dbReference type="NCBI Taxonomy" id="1813537"/>
    <lineage>
        <taxon>Eukaryota</taxon>
        <taxon>Viridiplantae</taxon>
        <taxon>Streptophyta</taxon>
        <taxon>Embryophyta</taxon>
        <taxon>Tracheophyta</taxon>
        <taxon>Spermatophyta</taxon>
        <taxon>Magnoliopsida</taxon>
        <taxon>eudicotyledons</taxon>
        <taxon>Gunneridae</taxon>
        <taxon>Pentapetalae</taxon>
        <taxon>rosids</taxon>
        <taxon>malvids</taxon>
        <taxon>Brassicales</taxon>
        <taxon>Brassicaceae</taxon>
        <taxon>Brassiceae</taxon>
        <taxon>Brassica</taxon>
    </lineage>
</organism>
<name>A0ABQ7P0N6_BRACM</name>
<evidence type="ECO:0000313" key="4">
    <source>
        <dbReference type="EMBL" id="KAG5416668.1"/>
    </source>
</evidence>
<dbReference type="InterPro" id="IPR039613">
    <property type="entry name" value="SPR1/2/3/4/5"/>
</dbReference>
<gene>
    <name evidence="4" type="primary">A01p059430.1_BraROA</name>
    <name evidence="4" type="ORF">IGI04_004235</name>
</gene>
<keyword evidence="2" id="KW-0493">Microtubule</keyword>
<accession>A0ABQ7P0N6</accession>
<reference evidence="4 5" key="1">
    <citation type="submission" date="2021-03" db="EMBL/GenBank/DDBJ databases">
        <authorList>
            <person name="King G.J."/>
            <person name="Bancroft I."/>
            <person name="Baten A."/>
            <person name="Bloomfield J."/>
            <person name="Borpatragohain P."/>
            <person name="He Z."/>
            <person name="Irish N."/>
            <person name="Irwin J."/>
            <person name="Liu K."/>
            <person name="Mauleon R.P."/>
            <person name="Moore J."/>
            <person name="Morris R."/>
            <person name="Ostergaard L."/>
            <person name="Wang B."/>
            <person name="Wells R."/>
        </authorList>
    </citation>
    <scope>NUCLEOTIDE SEQUENCE [LARGE SCALE GENOMIC DNA]</scope>
    <source>
        <strain evidence="4">R-o-18</strain>
        <tissue evidence="4">Leaf</tissue>
    </source>
</reference>
<evidence type="ECO:0000256" key="1">
    <source>
        <dbReference type="ARBA" id="ARBA00009656"/>
    </source>
</evidence>
<evidence type="ECO:0000256" key="3">
    <source>
        <dbReference type="SAM" id="MobiDB-lite"/>
    </source>
</evidence>
<evidence type="ECO:0000313" key="5">
    <source>
        <dbReference type="Proteomes" id="UP000823674"/>
    </source>
</evidence>
<feature type="region of interest" description="Disordered" evidence="3">
    <location>
        <begin position="21"/>
        <end position="101"/>
    </location>
</feature>
<comment type="similarity">
    <text evidence="1">Belongs to the SPIRAL1 family.</text>
</comment>
<keyword evidence="5" id="KW-1185">Reference proteome</keyword>
<sequence length="351" mass="38437">MGKARGVNSGVHQSSLGYLFGSSGDSPSSAATKMGTTTTTTTTTTTDGTGRRPITTTTTTVTDNNNRLAAGVRGSPNNYFRSEGQNSGNFLTERPSTKVRSAPGGVSSLGYLFGGPNAADSCDLLELPAVAQLEKDPKYGPVHQLLKIFLTQRLNAYREFQTANSECLQSYDISSVRGESDQPQGADLTSMTEDFNFYQGGRFPGDWGSCQSLEMVNLGQNFFKGIGIKETRRCEKRTLNFLIMSLKMRSIFAQVYQKSVSAGRSRNFSSSPTNFKVSKKTAMGIYVVTRTLGFASGFLAGNYVVGDFDKKLLERLEEDMRKDEEYFKRSEAILAPLSKLPRFQDLPTNIC</sequence>
<dbReference type="EMBL" id="JADBGQ010000001">
    <property type="protein sequence ID" value="KAG5416668.1"/>
    <property type="molecule type" value="Genomic_DNA"/>
</dbReference>
<feature type="compositionally biased region" description="Polar residues" evidence="3">
    <location>
        <begin position="75"/>
        <end position="90"/>
    </location>
</feature>